<comment type="caution">
    <text evidence="1">The sequence shown here is derived from an EMBL/GenBank/DDBJ whole genome shotgun (WGS) entry which is preliminary data.</text>
</comment>
<accession>A0A9P6CTM1</accession>
<reference evidence="1" key="1">
    <citation type="submission" date="2020-11" db="EMBL/GenBank/DDBJ databases">
        <authorList>
            <consortium name="DOE Joint Genome Institute"/>
            <person name="Ahrendt S."/>
            <person name="Riley R."/>
            <person name="Andreopoulos W."/>
            <person name="Labutti K."/>
            <person name="Pangilinan J."/>
            <person name="Ruiz-Duenas F.J."/>
            <person name="Barrasa J.M."/>
            <person name="Sanchez-Garcia M."/>
            <person name="Camarero S."/>
            <person name="Miyauchi S."/>
            <person name="Serrano A."/>
            <person name="Linde D."/>
            <person name="Babiker R."/>
            <person name="Drula E."/>
            <person name="Ayuso-Fernandez I."/>
            <person name="Pacheco R."/>
            <person name="Padilla G."/>
            <person name="Ferreira P."/>
            <person name="Barriuso J."/>
            <person name="Kellner H."/>
            <person name="Castanera R."/>
            <person name="Alfaro M."/>
            <person name="Ramirez L."/>
            <person name="Pisabarro A.G."/>
            <person name="Kuo A."/>
            <person name="Tritt A."/>
            <person name="Lipzen A."/>
            <person name="He G."/>
            <person name="Yan M."/>
            <person name="Ng V."/>
            <person name="Cullen D."/>
            <person name="Martin F."/>
            <person name="Rosso M.-N."/>
            <person name="Henrissat B."/>
            <person name="Hibbett D."/>
            <person name="Martinez A.T."/>
            <person name="Grigoriev I.V."/>
        </authorList>
    </citation>
    <scope>NUCLEOTIDE SEQUENCE</scope>
    <source>
        <strain evidence="1">CIRM-BRFM 674</strain>
    </source>
</reference>
<dbReference type="EMBL" id="MU155211">
    <property type="protein sequence ID" value="KAF9479541.1"/>
    <property type="molecule type" value="Genomic_DNA"/>
</dbReference>
<dbReference type="AlphaFoldDB" id="A0A9P6CTM1"/>
<sequence>MWGCAYNTCIHVVYGLVLHKIMIIIIVQPSWCHKSPWRVSATHGRFLNRERGDNEVVASS</sequence>
<keyword evidence="2" id="KW-1185">Reference proteome</keyword>
<name>A0A9P6CTM1_9AGAR</name>
<evidence type="ECO:0000313" key="1">
    <source>
        <dbReference type="EMBL" id="KAF9479541.1"/>
    </source>
</evidence>
<dbReference type="Proteomes" id="UP000807469">
    <property type="component" value="Unassembled WGS sequence"/>
</dbReference>
<gene>
    <name evidence="1" type="ORF">BDN70DRAFT_688952</name>
</gene>
<organism evidence="1 2">
    <name type="scientific">Pholiota conissans</name>
    <dbReference type="NCBI Taxonomy" id="109636"/>
    <lineage>
        <taxon>Eukaryota</taxon>
        <taxon>Fungi</taxon>
        <taxon>Dikarya</taxon>
        <taxon>Basidiomycota</taxon>
        <taxon>Agaricomycotina</taxon>
        <taxon>Agaricomycetes</taxon>
        <taxon>Agaricomycetidae</taxon>
        <taxon>Agaricales</taxon>
        <taxon>Agaricineae</taxon>
        <taxon>Strophariaceae</taxon>
        <taxon>Pholiota</taxon>
    </lineage>
</organism>
<evidence type="ECO:0000313" key="2">
    <source>
        <dbReference type="Proteomes" id="UP000807469"/>
    </source>
</evidence>
<protein>
    <submittedName>
        <fullName evidence="1">Uncharacterized protein</fullName>
    </submittedName>
</protein>
<proteinExistence type="predicted"/>